<comment type="pathway">
    <text evidence="2">Metabolic intermediate metabolism; propanoyl-CoA degradation; succinyl-CoA from propanoyl-CoA: step 1/3.</text>
</comment>
<dbReference type="SMART" id="SM00878">
    <property type="entry name" value="Biotin_carb_C"/>
    <property type="match status" value="1"/>
</dbReference>
<feature type="domain" description="ATP-grasp" evidence="19">
    <location>
        <begin position="122"/>
        <end position="317"/>
    </location>
</feature>
<feature type="domain" description="Biotin carboxylation" evidence="20">
    <location>
        <begin position="1"/>
        <end position="447"/>
    </location>
</feature>
<dbReference type="UniPathway" id="UPA00655">
    <property type="reaction ID" value="UER00711"/>
</dbReference>
<dbReference type="Gene3D" id="3.30.700.30">
    <property type="match status" value="1"/>
</dbReference>
<evidence type="ECO:0000256" key="1">
    <source>
        <dbReference type="ARBA" id="ARBA00001953"/>
    </source>
</evidence>
<dbReference type="SUPFAM" id="SSF56059">
    <property type="entry name" value="Glutathione synthetase ATP-binding domain-like"/>
    <property type="match status" value="1"/>
</dbReference>
<evidence type="ECO:0000256" key="13">
    <source>
        <dbReference type="ARBA" id="ARBA00023211"/>
    </source>
</evidence>
<dbReference type="Pfam" id="PF00364">
    <property type="entry name" value="Biotin_lipoyl"/>
    <property type="match status" value="1"/>
</dbReference>
<dbReference type="Pfam" id="PF02786">
    <property type="entry name" value="CPSase_L_D2"/>
    <property type="match status" value="1"/>
</dbReference>
<name>A0A557R055_9RHOO</name>
<keyword evidence="9" id="KW-0460">Magnesium</keyword>
<keyword evidence="12" id="KW-0443">Lipid metabolism</keyword>
<dbReference type="GO" id="GO:0004658">
    <property type="term" value="F:propionyl-CoA carboxylase activity"/>
    <property type="evidence" value="ECO:0007669"/>
    <property type="project" value="UniProtKB-EC"/>
</dbReference>
<dbReference type="GO" id="GO:0016042">
    <property type="term" value="P:lipid catabolic process"/>
    <property type="evidence" value="ECO:0007669"/>
    <property type="project" value="UniProtKB-KW"/>
</dbReference>
<dbReference type="SUPFAM" id="SSF51230">
    <property type="entry name" value="Single hybrid motif"/>
    <property type="match status" value="1"/>
</dbReference>
<protein>
    <recommendedName>
        <fullName evidence="4">Biotin carboxylase</fullName>
        <ecNumber evidence="3">6.4.1.3</ecNumber>
    </recommendedName>
    <alternativeName>
        <fullName evidence="15">Acetyl-coenzyme A carboxylase biotin carboxylase subunit A</fullName>
    </alternativeName>
</protein>
<dbReference type="FunFam" id="3.40.50.20:FF:000010">
    <property type="entry name" value="Propionyl-CoA carboxylase subunit alpha"/>
    <property type="match status" value="1"/>
</dbReference>
<evidence type="ECO:0000259" key="18">
    <source>
        <dbReference type="PROSITE" id="PS50968"/>
    </source>
</evidence>
<dbReference type="PROSITE" id="PS50968">
    <property type="entry name" value="BIOTINYL_LIPOYL"/>
    <property type="match status" value="1"/>
</dbReference>
<evidence type="ECO:0000256" key="16">
    <source>
        <dbReference type="ARBA" id="ARBA00049495"/>
    </source>
</evidence>
<dbReference type="InterPro" id="IPR005482">
    <property type="entry name" value="Biotin_COase_C"/>
</dbReference>
<evidence type="ECO:0000256" key="10">
    <source>
        <dbReference type="ARBA" id="ARBA00022946"/>
    </source>
</evidence>
<dbReference type="Pfam" id="PF00289">
    <property type="entry name" value="Biotin_carb_N"/>
    <property type="match status" value="1"/>
</dbReference>
<dbReference type="SUPFAM" id="SSF52440">
    <property type="entry name" value="PreATP-grasp domain"/>
    <property type="match status" value="1"/>
</dbReference>
<evidence type="ECO:0000256" key="14">
    <source>
        <dbReference type="ARBA" id="ARBA00023267"/>
    </source>
</evidence>
<dbReference type="InterPro" id="IPR011054">
    <property type="entry name" value="Rudment_hybrid_motif"/>
</dbReference>
<comment type="catalytic activity">
    <reaction evidence="16">
        <text>propanoyl-CoA + hydrogencarbonate + ATP = (S)-methylmalonyl-CoA + ADP + phosphate + H(+)</text>
        <dbReference type="Rhea" id="RHEA:23720"/>
        <dbReference type="ChEBI" id="CHEBI:15378"/>
        <dbReference type="ChEBI" id="CHEBI:17544"/>
        <dbReference type="ChEBI" id="CHEBI:30616"/>
        <dbReference type="ChEBI" id="CHEBI:43474"/>
        <dbReference type="ChEBI" id="CHEBI:57327"/>
        <dbReference type="ChEBI" id="CHEBI:57392"/>
        <dbReference type="ChEBI" id="CHEBI:456216"/>
        <dbReference type="EC" id="6.4.1.3"/>
    </reaction>
    <physiologicalReaction direction="left-to-right" evidence="16">
        <dbReference type="Rhea" id="RHEA:23721"/>
    </physiologicalReaction>
</comment>
<dbReference type="RefSeq" id="WP_144308080.1">
    <property type="nucleotide sequence ID" value="NZ_VMNK01000003.1"/>
</dbReference>
<dbReference type="EMBL" id="VMNK01000003">
    <property type="protein sequence ID" value="TVO58540.1"/>
    <property type="molecule type" value="Genomic_DNA"/>
</dbReference>
<dbReference type="NCBIfam" id="TIGR00514">
    <property type="entry name" value="accC"/>
    <property type="match status" value="1"/>
</dbReference>
<dbReference type="PANTHER" id="PTHR18866:SF33">
    <property type="entry name" value="METHYLCROTONOYL-COA CARBOXYLASE SUBUNIT ALPHA, MITOCHONDRIAL-RELATED"/>
    <property type="match status" value="1"/>
</dbReference>
<evidence type="ECO:0000256" key="11">
    <source>
        <dbReference type="ARBA" id="ARBA00022963"/>
    </source>
</evidence>
<comment type="caution">
    <text evidence="21">The sequence shown here is derived from an EMBL/GenBank/DDBJ whole genome shotgun (WGS) entry which is preliminary data.</text>
</comment>
<keyword evidence="5 21" id="KW-0436">Ligase</keyword>
<dbReference type="InterPro" id="IPR050856">
    <property type="entry name" value="Biotin_carboxylase_complex"/>
</dbReference>
<dbReference type="Proteomes" id="UP000319502">
    <property type="component" value="Unassembled WGS sequence"/>
</dbReference>
<evidence type="ECO:0000256" key="5">
    <source>
        <dbReference type="ARBA" id="ARBA00022598"/>
    </source>
</evidence>
<keyword evidence="22" id="KW-1185">Reference proteome</keyword>
<dbReference type="EC" id="6.4.1.3" evidence="3"/>
<dbReference type="FunFam" id="3.30.470.20:FF:000028">
    <property type="entry name" value="Methylcrotonoyl-CoA carboxylase subunit alpha, mitochondrial"/>
    <property type="match status" value="1"/>
</dbReference>
<evidence type="ECO:0000256" key="2">
    <source>
        <dbReference type="ARBA" id="ARBA00005060"/>
    </source>
</evidence>
<feature type="domain" description="Lipoyl-binding" evidence="18">
    <location>
        <begin position="582"/>
        <end position="661"/>
    </location>
</feature>
<dbReference type="PROSITE" id="PS00188">
    <property type="entry name" value="BIOTIN"/>
    <property type="match status" value="1"/>
</dbReference>
<dbReference type="GO" id="GO:2001295">
    <property type="term" value="P:malonyl-CoA biosynthetic process"/>
    <property type="evidence" value="ECO:0007669"/>
    <property type="project" value="UniProtKB-UniPathway"/>
</dbReference>
<dbReference type="OrthoDB" id="9803706at2"/>
<dbReference type="GO" id="GO:0046872">
    <property type="term" value="F:metal ion binding"/>
    <property type="evidence" value="ECO:0007669"/>
    <property type="project" value="UniProtKB-KW"/>
</dbReference>
<dbReference type="PROSITE" id="PS50979">
    <property type="entry name" value="BC"/>
    <property type="match status" value="1"/>
</dbReference>
<dbReference type="CDD" id="cd06850">
    <property type="entry name" value="biotinyl_domain"/>
    <property type="match status" value="1"/>
</dbReference>
<keyword evidence="6" id="KW-0479">Metal-binding</keyword>
<evidence type="ECO:0000259" key="20">
    <source>
        <dbReference type="PROSITE" id="PS50979"/>
    </source>
</evidence>
<keyword evidence="13" id="KW-0464">Manganese</keyword>
<sequence>MFKKILIANRGEIACRVIKTAQKMGIKTVAVYSEADKRALFVALADEAVCIGPAASAQSYLMADKIIAACKQTGAEAVHPGYGFLSENADFSRRLEEEGIKFIGPKHYSIAKMGDKIESKKLALDAKVNTIPGHNEAISGPDEAVKIAQGIGYPVMIKASAGGGGKGLRVAFNDKEAHEGFSSCVSEAKNAFGDDRVFIEKYVLEPRHIEIQLLGDSHGNYVYLNERDCSIQRRHQKVIEEAPSPFVDPAMRKAMGEQAVALARAVNYESAGTVEFVVGADKSFYFLEMNTRLQVEHPVTEYITGVDLVEQMIRVAYGEKLSFSQADVKLDGWSMECRINAEDPFRGFLPSTGRLVRFDPPAEREDVRVDTGVYDGGEISMFYDSMIAKLIVHGKDRDDAIQKMRDALNEFVIRGISSNIPFQAALLQHPRFCSGNFNTGFMVEEYPDGFDASMVPHDDPALLASVATFARMRYIERAVQISGQMAGHGRSVKKDLVVLMAGGRYPVSVEAIDGGMRIRQGDKVYDIVSDWTFRDLLFKGTVNGTPICLQIERRGLCYHISHFGLQVQPMVMTEVAASLLERMPEKLPPDLSKYLLSPMPGLLREVAVQPGQEVKAGEKLAVIEAMKMENVLKAEQDCVVKKVVAHPGASLTVDEIIIEFE</sequence>
<evidence type="ECO:0000313" key="21">
    <source>
        <dbReference type="EMBL" id="TVO58540.1"/>
    </source>
</evidence>
<keyword evidence="11" id="KW-0442">Lipid degradation</keyword>
<evidence type="ECO:0000313" key="22">
    <source>
        <dbReference type="Proteomes" id="UP000319502"/>
    </source>
</evidence>
<evidence type="ECO:0000259" key="19">
    <source>
        <dbReference type="PROSITE" id="PS50975"/>
    </source>
</evidence>
<dbReference type="GO" id="GO:0005524">
    <property type="term" value="F:ATP binding"/>
    <property type="evidence" value="ECO:0007669"/>
    <property type="project" value="UniProtKB-UniRule"/>
</dbReference>
<evidence type="ECO:0000256" key="3">
    <source>
        <dbReference type="ARBA" id="ARBA00013050"/>
    </source>
</evidence>
<dbReference type="InterPro" id="IPR005479">
    <property type="entry name" value="CPAse_ATP-bd"/>
</dbReference>
<dbReference type="InterPro" id="IPR005481">
    <property type="entry name" value="BC-like_N"/>
</dbReference>
<keyword evidence="7 17" id="KW-0547">Nucleotide-binding</keyword>
<evidence type="ECO:0000256" key="17">
    <source>
        <dbReference type="PROSITE-ProRule" id="PRU00409"/>
    </source>
</evidence>
<dbReference type="Pfam" id="PF02785">
    <property type="entry name" value="Biotin_carb_C"/>
    <property type="match status" value="1"/>
</dbReference>
<dbReference type="SUPFAM" id="SSF51246">
    <property type="entry name" value="Rudiment single hybrid motif"/>
    <property type="match status" value="1"/>
</dbReference>
<dbReference type="UniPathway" id="UPA00945">
    <property type="reaction ID" value="UER00908"/>
</dbReference>
<dbReference type="Gene3D" id="3.30.470.20">
    <property type="entry name" value="ATP-grasp fold, B domain"/>
    <property type="match status" value="1"/>
</dbReference>
<dbReference type="NCBIfam" id="NF006367">
    <property type="entry name" value="PRK08591.1"/>
    <property type="match status" value="1"/>
</dbReference>
<evidence type="ECO:0000256" key="7">
    <source>
        <dbReference type="ARBA" id="ARBA00022741"/>
    </source>
</evidence>
<dbReference type="InterPro" id="IPR011764">
    <property type="entry name" value="Biotin_carboxylation_dom"/>
</dbReference>
<dbReference type="InterPro" id="IPR004549">
    <property type="entry name" value="Acetyl_CoA_COase_biotin_COase"/>
</dbReference>
<dbReference type="FunFam" id="2.40.50.100:FF:000003">
    <property type="entry name" value="Acetyl-CoA carboxylase biotin carboxyl carrier protein"/>
    <property type="match status" value="1"/>
</dbReference>
<dbReference type="PANTHER" id="PTHR18866">
    <property type="entry name" value="CARBOXYLASE:PYRUVATE/ACETYL-COA/PROPIONYL-COA CARBOXYLASE"/>
    <property type="match status" value="1"/>
</dbReference>
<comment type="cofactor">
    <cofactor evidence="1">
        <name>biotin</name>
        <dbReference type="ChEBI" id="CHEBI:57586"/>
    </cofactor>
</comment>
<reference evidence="21 22" key="1">
    <citation type="submission" date="2019-07" db="EMBL/GenBank/DDBJ databases">
        <title>The pathways for chlorine oxyanion respiration interact through the shared metabolite chlorate.</title>
        <authorList>
            <person name="Barnum T.P."/>
            <person name="Cheng Y."/>
            <person name="Hill K.A."/>
            <person name="Lucas L.N."/>
            <person name="Carlson H.K."/>
            <person name="Coates J.D."/>
        </authorList>
    </citation>
    <scope>NUCLEOTIDE SEQUENCE [LARGE SCALE GENOMIC DNA]</scope>
    <source>
        <strain evidence="21 22">SFB-3</strain>
    </source>
</reference>
<dbReference type="Pfam" id="PF18140">
    <property type="entry name" value="PCC_BT"/>
    <property type="match status" value="1"/>
</dbReference>
<dbReference type="InterPro" id="IPR016185">
    <property type="entry name" value="PreATP-grasp_dom_sf"/>
</dbReference>
<evidence type="ECO:0000256" key="9">
    <source>
        <dbReference type="ARBA" id="ARBA00022842"/>
    </source>
</evidence>
<dbReference type="InterPro" id="IPR001882">
    <property type="entry name" value="Biotin_BS"/>
</dbReference>
<keyword evidence="14" id="KW-0092">Biotin</keyword>
<evidence type="ECO:0000256" key="12">
    <source>
        <dbReference type="ARBA" id="ARBA00023098"/>
    </source>
</evidence>
<dbReference type="PROSITE" id="PS50975">
    <property type="entry name" value="ATP_GRASP"/>
    <property type="match status" value="1"/>
</dbReference>
<dbReference type="InterPro" id="IPR041265">
    <property type="entry name" value="PCC_BT"/>
</dbReference>
<keyword evidence="8 17" id="KW-0067">ATP-binding</keyword>
<dbReference type="InterPro" id="IPR000089">
    <property type="entry name" value="Biotin_lipoyl"/>
</dbReference>
<dbReference type="PROSITE" id="PS00867">
    <property type="entry name" value="CPSASE_2"/>
    <property type="match status" value="1"/>
</dbReference>
<evidence type="ECO:0000256" key="4">
    <source>
        <dbReference type="ARBA" id="ARBA00017242"/>
    </source>
</evidence>
<dbReference type="AlphaFoldDB" id="A0A557R055"/>
<organism evidence="21 22">
    <name type="scientific">Denitromonas halophila</name>
    <dbReference type="NCBI Taxonomy" id="1629404"/>
    <lineage>
        <taxon>Bacteria</taxon>
        <taxon>Pseudomonadati</taxon>
        <taxon>Pseudomonadota</taxon>
        <taxon>Betaproteobacteria</taxon>
        <taxon>Rhodocyclales</taxon>
        <taxon>Zoogloeaceae</taxon>
        <taxon>Denitromonas</taxon>
    </lineage>
</organism>
<evidence type="ECO:0000256" key="8">
    <source>
        <dbReference type="ARBA" id="ARBA00022840"/>
    </source>
</evidence>
<keyword evidence="10" id="KW-0809">Transit peptide</keyword>
<evidence type="ECO:0000256" key="15">
    <source>
        <dbReference type="ARBA" id="ARBA00033786"/>
    </source>
</evidence>
<dbReference type="FunFam" id="3.30.1490.20:FF:000003">
    <property type="entry name" value="acetyl-CoA carboxylase isoform X1"/>
    <property type="match status" value="1"/>
</dbReference>
<accession>A0A557R055</accession>
<evidence type="ECO:0000256" key="6">
    <source>
        <dbReference type="ARBA" id="ARBA00022723"/>
    </source>
</evidence>
<dbReference type="Gene3D" id="2.40.50.100">
    <property type="match status" value="1"/>
</dbReference>
<gene>
    <name evidence="21" type="primary">accC</name>
    <name evidence="21" type="ORF">FHP91_02395</name>
</gene>
<dbReference type="InterPro" id="IPR011761">
    <property type="entry name" value="ATP-grasp"/>
</dbReference>
<dbReference type="PROSITE" id="PS00866">
    <property type="entry name" value="CPSASE_1"/>
    <property type="match status" value="1"/>
</dbReference>
<dbReference type="InterPro" id="IPR011053">
    <property type="entry name" value="Single_hybrid_motif"/>
</dbReference>
<proteinExistence type="predicted"/>